<proteinExistence type="predicted"/>
<organism evidence="1">
    <name type="scientific">Arundo donax</name>
    <name type="common">Giant reed</name>
    <name type="synonym">Donax arundinaceus</name>
    <dbReference type="NCBI Taxonomy" id="35708"/>
    <lineage>
        <taxon>Eukaryota</taxon>
        <taxon>Viridiplantae</taxon>
        <taxon>Streptophyta</taxon>
        <taxon>Embryophyta</taxon>
        <taxon>Tracheophyta</taxon>
        <taxon>Spermatophyta</taxon>
        <taxon>Magnoliopsida</taxon>
        <taxon>Liliopsida</taxon>
        <taxon>Poales</taxon>
        <taxon>Poaceae</taxon>
        <taxon>PACMAD clade</taxon>
        <taxon>Arundinoideae</taxon>
        <taxon>Arundineae</taxon>
        <taxon>Arundo</taxon>
    </lineage>
</organism>
<dbReference type="AlphaFoldDB" id="A0A0A9BKM0"/>
<reference evidence="1" key="1">
    <citation type="submission" date="2014-09" db="EMBL/GenBank/DDBJ databases">
        <authorList>
            <person name="Magalhaes I.L.F."/>
            <person name="Oliveira U."/>
            <person name="Santos F.R."/>
            <person name="Vidigal T.H.D.A."/>
            <person name="Brescovit A.D."/>
            <person name="Santos A.J."/>
        </authorList>
    </citation>
    <scope>NUCLEOTIDE SEQUENCE</scope>
    <source>
        <tissue evidence="1">Shoot tissue taken approximately 20 cm above the soil surface</tissue>
    </source>
</reference>
<accession>A0A0A9BKM0</accession>
<reference evidence="1" key="2">
    <citation type="journal article" date="2015" name="Data Brief">
        <title>Shoot transcriptome of the giant reed, Arundo donax.</title>
        <authorList>
            <person name="Barrero R.A."/>
            <person name="Guerrero F.D."/>
            <person name="Moolhuijzen P."/>
            <person name="Goolsby J.A."/>
            <person name="Tidwell J."/>
            <person name="Bellgard S.E."/>
            <person name="Bellgard M.I."/>
        </authorList>
    </citation>
    <scope>NUCLEOTIDE SEQUENCE</scope>
    <source>
        <tissue evidence="1">Shoot tissue taken approximately 20 cm above the soil surface</tissue>
    </source>
</reference>
<protein>
    <submittedName>
        <fullName evidence="1">Uncharacterized protein</fullName>
    </submittedName>
</protein>
<sequence length="35" mass="4118">MTFQIKIIKYYENAFRDESSNIVNLSNCLYINGQS</sequence>
<dbReference type="EMBL" id="GBRH01235212">
    <property type="protein sequence ID" value="JAD62683.1"/>
    <property type="molecule type" value="Transcribed_RNA"/>
</dbReference>
<name>A0A0A9BKM0_ARUDO</name>
<evidence type="ECO:0000313" key="1">
    <source>
        <dbReference type="EMBL" id="JAD62683.1"/>
    </source>
</evidence>